<evidence type="ECO:0000313" key="2">
    <source>
        <dbReference type="Proteomes" id="UP000678317"/>
    </source>
</evidence>
<comment type="caution">
    <text evidence="1">The sequence shown here is derived from an EMBL/GenBank/DDBJ whole genome shotgun (WGS) entry which is preliminary data.</text>
</comment>
<name>A0ABS3SEE1_9CELL</name>
<gene>
    <name evidence="1" type="ORF">J4035_05655</name>
</gene>
<organism evidence="1 2">
    <name type="scientific">Cellulomonas fengjieae</name>
    <dbReference type="NCBI Taxonomy" id="2819978"/>
    <lineage>
        <taxon>Bacteria</taxon>
        <taxon>Bacillati</taxon>
        <taxon>Actinomycetota</taxon>
        <taxon>Actinomycetes</taxon>
        <taxon>Micrococcales</taxon>
        <taxon>Cellulomonadaceae</taxon>
        <taxon>Cellulomonas</taxon>
    </lineage>
</organism>
<dbReference type="EMBL" id="JAGFBM010000001">
    <property type="protein sequence ID" value="MBO3084117.1"/>
    <property type="molecule type" value="Genomic_DNA"/>
</dbReference>
<sequence length="129" mass="14366">MSSYGRQDSEWVELEEAGRTYLIEVARRGEDTSYTELNRELVERTGLPGFDFSSELGRAAMGHLLYLIVSRDYPDSGFMLSALVHYVGGNEPGPGFYALGKDKGLFHASGDKLAFWVTQLQGIYAAYAR</sequence>
<keyword evidence="2" id="KW-1185">Reference proteome</keyword>
<accession>A0ABS3SEE1</accession>
<evidence type="ECO:0000313" key="1">
    <source>
        <dbReference type="EMBL" id="MBO3084117.1"/>
    </source>
</evidence>
<proteinExistence type="predicted"/>
<dbReference type="Proteomes" id="UP000678317">
    <property type="component" value="Unassembled WGS sequence"/>
</dbReference>
<reference evidence="1 2" key="1">
    <citation type="submission" date="2021-03" db="EMBL/GenBank/DDBJ databases">
        <title>novel species in genus Cellulomonas.</title>
        <authorList>
            <person name="Zhang G."/>
        </authorList>
    </citation>
    <scope>NUCLEOTIDE SEQUENCE [LARGE SCALE GENOMIC DNA]</scope>
    <source>
        <strain evidence="2">zg-ZUI188</strain>
    </source>
</reference>
<protein>
    <submittedName>
        <fullName evidence="1">Uncharacterized protein</fullName>
    </submittedName>
</protein>
<dbReference type="RefSeq" id="WP_208288957.1">
    <property type="nucleotide sequence ID" value="NZ_CP074404.1"/>
</dbReference>